<dbReference type="OrthoDB" id="9803214at2"/>
<dbReference type="GO" id="GO:0016114">
    <property type="term" value="P:terpenoid biosynthetic process"/>
    <property type="evidence" value="ECO:0007669"/>
    <property type="project" value="InterPro"/>
</dbReference>
<comment type="catalytic activity">
    <reaction evidence="7">
        <text>(2E)-4-hydroxy-3-methylbut-2-enyl diphosphate + oxidized [flavodoxin] + H2O + 2 H(+) = 2-C-methyl-D-erythritol 2,4-cyclic diphosphate + reduced [flavodoxin]</text>
        <dbReference type="Rhea" id="RHEA:43604"/>
        <dbReference type="Rhea" id="RHEA-COMP:10622"/>
        <dbReference type="Rhea" id="RHEA-COMP:10623"/>
        <dbReference type="ChEBI" id="CHEBI:15377"/>
        <dbReference type="ChEBI" id="CHEBI:15378"/>
        <dbReference type="ChEBI" id="CHEBI:57618"/>
        <dbReference type="ChEBI" id="CHEBI:58210"/>
        <dbReference type="ChEBI" id="CHEBI:58483"/>
        <dbReference type="ChEBI" id="CHEBI:128753"/>
        <dbReference type="EC" id="1.17.7.3"/>
    </reaction>
</comment>
<dbReference type="GO" id="GO:0051539">
    <property type="term" value="F:4 iron, 4 sulfur cluster binding"/>
    <property type="evidence" value="ECO:0007669"/>
    <property type="project" value="UniProtKB-UniRule"/>
</dbReference>
<dbReference type="AlphaFoldDB" id="A0A432MHV0"/>
<evidence type="ECO:0000256" key="4">
    <source>
        <dbReference type="ARBA" id="ARBA00023004"/>
    </source>
</evidence>
<dbReference type="InterPro" id="IPR004588">
    <property type="entry name" value="IspG_bac-typ"/>
</dbReference>
<keyword evidence="3 7" id="KW-0560">Oxidoreductase</keyword>
<dbReference type="EC" id="1.17.7.3" evidence="7"/>
<evidence type="ECO:0000256" key="7">
    <source>
        <dbReference type="HAMAP-Rule" id="MF_00159"/>
    </source>
</evidence>
<evidence type="ECO:0000256" key="5">
    <source>
        <dbReference type="ARBA" id="ARBA00023014"/>
    </source>
</evidence>
<dbReference type="InterPro" id="IPR058578">
    <property type="entry name" value="IspG_TIM"/>
</dbReference>
<dbReference type="RefSeq" id="WP_126726276.1">
    <property type="nucleotide sequence ID" value="NZ_RYZH01000028.1"/>
</dbReference>
<evidence type="ECO:0000256" key="1">
    <source>
        <dbReference type="ARBA" id="ARBA00022485"/>
    </source>
</evidence>
<dbReference type="Proteomes" id="UP000280296">
    <property type="component" value="Unassembled WGS sequence"/>
</dbReference>
<sequence length="389" mass="42593">MAYATSVQRRKTREVGIDDHVVGGDNPIWVQSMTTTDTADAAATLDQIRRLEEAGCEIIRVTVPKKEDVEACKAIRDHIRIPLIADIHYDYRMALACLEARTPSGRRAVDKIRINPGNIGGVERFKEVVRKAKDAGVPMRIGVNSGSLEEDLIEKYGFPCPEAMVESALRHIEIAESLGYNQIIVSLKASHVPTAVACYSLFAEQSDYPTHVGITEAGSREYGTIKSAAGIGAILLKGIGDTIRVSLLGDPVPEVKAGFDILRATSRRINEPEVVACPTCGRLDIDLERIVAEVEQRMKGLKNPLRISILGCLVNGFGEAKEADIGIAAGSGKGVIFKRGVPIRHVKEEDMVEALWEEVQRFEEDTPALESYLRKQQQKQRTASLPVLG</sequence>
<proteinExistence type="inferred from homology"/>
<evidence type="ECO:0000256" key="3">
    <source>
        <dbReference type="ARBA" id="ARBA00023002"/>
    </source>
</evidence>
<feature type="domain" description="IspG TIM-barrel" evidence="8">
    <location>
        <begin position="12"/>
        <end position="258"/>
    </location>
</feature>
<dbReference type="InterPro" id="IPR045854">
    <property type="entry name" value="NO2/SO3_Rdtase_4Fe4S_sf"/>
</dbReference>
<organism evidence="10 11">
    <name type="scientific">Tautonia sociabilis</name>
    <dbReference type="NCBI Taxonomy" id="2080755"/>
    <lineage>
        <taxon>Bacteria</taxon>
        <taxon>Pseudomonadati</taxon>
        <taxon>Planctomycetota</taxon>
        <taxon>Planctomycetia</taxon>
        <taxon>Isosphaerales</taxon>
        <taxon>Isosphaeraceae</taxon>
        <taxon>Tautonia</taxon>
    </lineage>
</organism>
<dbReference type="SUPFAM" id="SSF51717">
    <property type="entry name" value="Dihydropteroate synthetase-like"/>
    <property type="match status" value="1"/>
</dbReference>
<feature type="binding site" evidence="7">
    <location>
        <position position="312"/>
    </location>
    <ligand>
        <name>[4Fe-4S] cluster</name>
        <dbReference type="ChEBI" id="CHEBI:49883"/>
    </ligand>
</feature>
<feature type="binding site" evidence="7">
    <location>
        <position position="277"/>
    </location>
    <ligand>
        <name>[4Fe-4S] cluster</name>
        <dbReference type="ChEBI" id="CHEBI:49883"/>
    </ligand>
</feature>
<protein>
    <recommendedName>
        <fullName evidence="7">4-hydroxy-3-methylbut-2-en-1-yl diphosphate synthase (flavodoxin)</fullName>
        <ecNumber evidence="7">1.17.7.3</ecNumber>
    </recommendedName>
    <alternativeName>
        <fullName evidence="7">1-hydroxy-2-methyl-2-(E)-butenyl 4-diphosphate synthase</fullName>
    </alternativeName>
</protein>
<feature type="domain" description="IspG C-terminal" evidence="9">
    <location>
        <begin position="273"/>
        <end position="360"/>
    </location>
</feature>
<comment type="cofactor">
    <cofactor evidence="7">
        <name>[4Fe-4S] cluster</name>
        <dbReference type="ChEBI" id="CHEBI:49883"/>
    </cofactor>
    <text evidence="7">Binds 1 [4Fe-4S] cluster.</text>
</comment>
<keyword evidence="1 7" id="KW-0004">4Fe-4S</keyword>
<dbReference type="PIRSF" id="PIRSF004640">
    <property type="entry name" value="IspG"/>
    <property type="match status" value="1"/>
</dbReference>
<keyword evidence="2 7" id="KW-0479">Metal-binding</keyword>
<dbReference type="NCBIfam" id="NF001540">
    <property type="entry name" value="PRK00366.1"/>
    <property type="match status" value="1"/>
</dbReference>
<feature type="binding site" evidence="7">
    <location>
        <position position="319"/>
    </location>
    <ligand>
        <name>[4Fe-4S] cluster</name>
        <dbReference type="ChEBI" id="CHEBI:49883"/>
    </ligand>
</feature>
<keyword evidence="11" id="KW-1185">Reference proteome</keyword>
<comment type="caution">
    <text evidence="10">The sequence shown here is derived from an EMBL/GenBank/DDBJ whole genome shotgun (WGS) entry which is preliminary data.</text>
</comment>
<name>A0A432MHV0_9BACT</name>
<evidence type="ECO:0000313" key="10">
    <source>
        <dbReference type="EMBL" id="RUL86941.1"/>
    </source>
</evidence>
<evidence type="ECO:0000256" key="6">
    <source>
        <dbReference type="ARBA" id="ARBA00023229"/>
    </source>
</evidence>
<dbReference type="SUPFAM" id="SSF56014">
    <property type="entry name" value="Nitrite and sulphite reductase 4Fe-4S domain-like"/>
    <property type="match status" value="1"/>
</dbReference>
<dbReference type="Gene3D" id="3.30.413.10">
    <property type="entry name" value="Sulfite Reductase Hemoprotein, domain 1"/>
    <property type="match status" value="1"/>
</dbReference>
<dbReference type="Pfam" id="PF04551">
    <property type="entry name" value="GcpE"/>
    <property type="match status" value="1"/>
</dbReference>
<dbReference type="Pfam" id="PF26540">
    <property type="entry name" value="GcpE_C"/>
    <property type="match status" value="1"/>
</dbReference>
<keyword evidence="5 7" id="KW-0411">Iron-sulfur</keyword>
<dbReference type="NCBIfam" id="TIGR00612">
    <property type="entry name" value="ispG_gcpE"/>
    <property type="match status" value="1"/>
</dbReference>
<dbReference type="EMBL" id="RYZH01000028">
    <property type="protein sequence ID" value="RUL86941.1"/>
    <property type="molecule type" value="Genomic_DNA"/>
</dbReference>
<comment type="function">
    <text evidence="7">Converts 2C-methyl-D-erythritol 2,4-cyclodiphosphate (ME-2,4cPP) into 1-hydroxy-2-methyl-2-(E)-butenyl 4-diphosphate.</text>
</comment>
<evidence type="ECO:0000259" key="8">
    <source>
        <dbReference type="Pfam" id="PF04551"/>
    </source>
</evidence>
<dbReference type="FunFam" id="3.20.20.20:FF:000001">
    <property type="entry name" value="4-hydroxy-3-methylbut-2-en-1-yl diphosphate synthase (flavodoxin)"/>
    <property type="match status" value="1"/>
</dbReference>
<evidence type="ECO:0000259" key="9">
    <source>
        <dbReference type="Pfam" id="PF26540"/>
    </source>
</evidence>
<dbReference type="InterPro" id="IPR016425">
    <property type="entry name" value="IspG_bac"/>
</dbReference>
<dbReference type="PANTHER" id="PTHR30454">
    <property type="entry name" value="4-HYDROXY-3-METHYLBUT-2-EN-1-YL DIPHOSPHATE SYNTHASE"/>
    <property type="match status" value="1"/>
</dbReference>
<dbReference type="GO" id="GO:0019288">
    <property type="term" value="P:isopentenyl diphosphate biosynthetic process, methylerythritol 4-phosphate pathway"/>
    <property type="evidence" value="ECO:0007669"/>
    <property type="project" value="UniProtKB-UniRule"/>
</dbReference>
<comment type="pathway">
    <text evidence="7">Isoprenoid biosynthesis; isopentenyl diphosphate biosynthesis via DXP pathway; isopentenyl diphosphate from 1-deoxy-D-xylulose 5-phosphate: step 5/6.</text>
</comment>
<accession>A0A432MHV0</accession>
<dbReference type="UniPathway" id="UPA00056">
    <property type="reaction ID" value="UER00096"/>
</dbReference>
<comment type="similarity">
    <text evidence="7">Belongs to the IspG family.</text>
</comment>
<gene>
    <name evidence="7" type="primary">ispG</name>
    <name evidence="10" type="ORF">TsocGM_14975</name>
</gene>
<evidence type="ECO:0000313" key="11">
    <source>
        <dbReference type="Proteomes" id="UP000280296"/>
    </source>
</evidence>
<dbReference type="InterPro" id="IPR011005">
    <property type="entry name" value="Dihydropteroate_synth-like_sf"/>
</dbReference>
<dbReference type="GO" id="GO:0141197">
    <property type="term" value="F:4-hydroxy-3-methylbut-2-enyl-diphosphate synthase activity (flavodoxin)"/>
    <property type="evidence" value="ECO:0007669"/>
    <property type="project" value="UniProtKB-EC"/>
</dbReference>
<dbReference type="Gene3D" id="3.20.20.20">
    <property type="entry name" value="Dihydropteroate synthase-like"/>
    <property type="match status" value="1"/>
</dbReference>
<feature type="binding site" evidence="7">
    <location>
        <position position="280"/>
    </location>
    <ligand>
        <name>[4Fe-4S] cluster</name>
        <dbReference type="ChEBI" id="CHEBI:49883"/>
    </ligand>
</feature>
<keyword evidence="4 7" id="KW-0408">Iron</keyword>
<dbReference type="InterPro" id="IPR058579">
    <property type="entry name" value="IspG_C"/>
</dbReference>
<dbReference type="GO" id="GO:0005506">
    <property type="term" value="F:iron ion binding"/>
    <property type="evidence" value="ECO:0007669"/>
    <property type="project" value="InterPro"/>
</dbReference>
<reference evidence="10 11" key="1">
    <citation type="submission" date="2018-12" db="EMBL/GenBank/DDBJ databases">
        <authorList>
            <person name="Toschakov S.V."/>
        </authorList>
    </citation>
    <scope>NUCLEOTIDE SEQUENCE [LARGE SCALE GENOMIC DNA]</scope>
    <source>
        <strain evidence="10 11">GM2012</strain>
    </source>
</reference>
<dbReference type="PANTHER" id="PTHR30454:SF0">
    <property type="entry name" value="4-HYDROXY-3-METHYLBUT-2-EN-1-YL DIPHOSPHATE SYNTHASE (FERREDOXIN), CHLOROPLASTIC"/>
    <property type="match status" value="1"/>
</dbReference>
<dbReference type="GO" id="GO:0046429">
    <property type="term" value="F:4-hydroxy-3-methylbut-2-en-1-yl diphosphate synthase activity (ferredoxin)"/>
    <property type="evidence" value="ECO:0007669"/>
    <property type="project" value="UniProtKB-UniRule"/>
</dbReference>
<keyword evidence="6 7" id="KW-0414">Isoprene biosynthesis</keyword>
<dbReference type="HAMAP" id="MF_00159">
    <property type="entry name" value="IspG"/>
    <property type="match status" value="1"/>
</dbReference>
<evidence type="ECO:0000256" key="2">
    <source>
        <dbReference type="ARBA" id="ARBA00022723"/>
    </source>
</evidence>
<reference evidence="10 11" key="2">
    <citation type="submission" date="2019-01" db="EMBL/GenBank/DDBJ databases">
        <title>Tautonia sociabilis, a novel thermotolerant planctomycete of Isosphaeraceae family, isolated from a 4000 m deep subterranean habitat.</title>
        <authorList>
            <person name="Kovaleva O.L."/>
            <person name="Elcheninov A.G."/>
            <person name="Van Heerden E."/>
            <person name="Toshchakov S.V."/>
            <person name="Novikov A."/>
            <person name="Bonch-Osmolovskaya E.A."/>
            <person name="Kublanov I.V."/>
        </authorList>
    </citation>
    <scope>NUCLEOTIDE SEQUENCE [LARGE SCALE GENOMIC DNA]</scope>
    <source>
        <strain evidence="10 11">GM2012</strain>
    </source>
</reference>